<evidence type="ECO:0000313" key="3">
    <source>
        <dbReference type="EMBL" id="MBL7526087.1"/>
    </source>
</evidence>
<evidence type="ECO:0000259" key="2">
    <source>
        <dbReference type="Pfam" id="PF04564"/>
    </source>
</evidence>
<sequence length="667" mass="75927">MMGGILGFHTKKSEWDLLQDQLKQQQQTLDAQKITVFNNLNSGIPLAVVDALKNSPLLALVKDDTYNSSVLMAAVFNLSRQIDVNKRLEYIDLINYIIDHTKFDIRASNDNGSTVLHQIFWYAIIIPNNDPVFREQLTKIGIKLINHVSGSSEFLAIMSQQNNIGETILDNLDIDPRKIPEVWQKENMKAVQEVVYPELQKHAVKDIKKAETQYNFSTQTFEGHLEEILKDPIMLDIIENPVLLTTSGHSMSKESWDSIVNSKPGANTYQNPLTKAPTRKDQVYPNKNLAEIIDIYNANKDKGSDILFAALDKHLAKYQGLAKALVYNDLTIRGVIDVVSQYKLRKEHGLAQKQDDVQEKQKQLAEQQKQQKEMLQKQQEEAEKQKQLAEQQKQQKEMVQKQKEETEKQKKLIEQQKKVPQQTQIKEMVLADPKGNNFITKIEEHNGGYKIHGKNTTGESRYLIIDHEGKAIGHKGTELSHVEVQMFKNAEAIFKHFNVVMKQEIKSKLDSQLKTYLENESYLAFVQIKLNKIDAIHTELGKKIGTVNQHHFPEASDAAKALLKDIADAKKNYADKVLVIPAPSKENQELAGSEFYKACEEAINKAKPVLARDLNWGDYLVDLLKAIANTVVWAATLGNVNTFFPYKKPESMDVVEKAEQDLKHNKI</sequence>
<accession>A0ABS1W9Q4</accession>
<dbReference type="SUPFAM" id="SSF57850">
    <property type="entry name" value="RING/U-box"/>
    <property type="match status" value="1"/>
</dbReference>
<dbReference type="EMBL" id="JADWVN010000009">
    <property type="protein sequence ID" value="MBL7526087.1"/>
    <property type="molecule type" value="Genomic_DNA"/>
</dbReference>
<proteinExistence type="predicted"/>
<dbReference type="RefSeq" id="WP_203110983.1">
    <property type="nucleotide sequence ID" value="NZ_JADOBG010000020.1"/>
</dbReference>
<gene>
    <name evidence="3" type="ORF">I5282_05820</name>
</gene>
<dbReference type="Gene3D" id="3.30.40.10">
    <property type="entry name" value="Zinc/RING finger domain, C3HC4 (zinc finger)"/>
    <property type="match status" value="1"/>
</dbReference>
<name>A0ABS1W9Q4_9GAMM</name>
<reference evidence="3 4" key="1">
    <citation type="submission" date="2020-12" db="EMBL/GenBank/DDBJ databases">
        <title>WGS of Legionella: environmental sample.</title>
        <authorList>
            <person name="Cristino S."/>
            <person name="Girolamini L."/>
            <person name="Salaris S."/>
            <person name="Pascale M.R."/>
            <person name="Mazzotta M."/>
            <person name="Orsini M."/>
            <person name="Grottola A."/>
        </authorList>
    </citation>
    <scope>NUCLEOTIDE SEQUENCE [LARGE SCALE GENOMIC DNA]</scope>
    <source>
        <strain evidence="3 4">30cs62</strain>
    </source>
</reference>
<organism evidence="3 4">
    <name type="scientific">Legionella bononiensis</name>
    <dbReference type="NCBI Taxonomy" id="2793102"/>
    <lineage>
        <taxon>Bacteria</taxon>
        <taxon>Pseudomonadati</taxon>
        <taxon>Pseudomonadota</taxon>
        <taxon>Gammaproteobacteria</taxon>
        <taxon>Legionellales</taxon>
        <taxon>Legionellaceae</taxon>
        <taxon>Legionella</taxon>
    </lineage>
</organism>
<evidence type="ECO:0000313" key="4">
    <source>
        <dbReference type="Proteomes" id="UP000809910"/>
    </source>
</evidence>
<comment type="caution">
    <text evidence="3">The sequence shown here is derived from an EMBL/GenBank/DDBJ whole genome shotgun (WGS) entry which is preliminary data.</text>
</comment>
<evidence type="ECO:0000256" key="1">
    <source>
        <dbReference type="SAM" id="MobiDB-lite"/>
    </source>
</evidence>
<keyword evidence="4" id="KW-1185">Reference proteome</keyword>
<protein>
    <recommendedName>
        <fullName evidence="2">U-box domain-containing protein</fullName>
    </recommendedName>
</protein>
<dbReference type="SUPFAM" id="SSF48403">
    <property type="entry name" value="Ankyrin repeat"/>
    <property type="match status" value="1"/>
</dbReference>
<dbReference type="InterPro" id="IPR003613">
    <property type="entry name" value="Ubox_domain"/>
</dbReference>
<dbReference type="InterPro" id="IPR036770">
    <property type="entry name" value="Ankyrin_rpt-contain_sf"/>
</dbReference>
<dbReference type="Pfam" id="PF04564">
    <property type="entry name" value="U-box"/>
    <property type="match status" value="1"/>
</dbReference>
<dbReference type="Proteomes" id="UP000809910">
    <property type="component" value="Unassembled WGS sequence"/>
</dbReference>
<feature type="region of interest" description="Disordered" evidence="1">
    <location>
        <begin position="349"/>
        <end position="390"/>
    </location>
</feature>
<dbReference type="InterPro" id="IPR013083">
    <property type="entry name" value="Znf_RING/FYVE/PHD"/>
</dbReference>
<feature type="domain" description="U-box" evidence="2">
    <location>
        <begin position="229"/>
        <end position="300"/>
    </location>
</feature>